<evidence type="ECO:0000256" key="1">
    <source>
        <dbReference type="ARBA" id="ARBA00004236"/>
    </source>
</evidence>
<protein>
    <submittedName>
        <fullName evidence="11">Sugar transferase</fullName>
    </submittedName>
</protein>
<evidence type="ECO:0000256" key="6">
    <source>
        <dbReference type="ARBA" id="ARBA00022989"/>
    </source>
</evidence>
<evidence type="ECO:0000313" key="11">
    <source>
        <dbReference type="EMBL" id="MFH0252839.1"/>
    </source>
</evidence>
<evidence type="ECO:0000256" key="7">
    <source>
        <dbReference type="ARBA" id="ARBA00023136"/>
    </source>
</evidence>
<keyword evidence="4 11" id="KW-0808">Transferase</keyword>
<dbReference type="Pfam" id="PF02397">
    <property type="entry name" value="Bac_transf"/>
    <property type="match status" value="1"/>
</dbReference>
<organism evidence="11 12">
    <name type="scientific">Roseovarius aquimarinus</name>
    <dbReference type="NCBI Taxonomy" id="1229156"/>
    <lineage>
        <taxon>Bacteria</taxon>
        <taxon>Pseudomonadati</taxon>
        <taxon>Pseudomonadota</taxon>
        <taxon>Alphaproteobacteria</taxon>
        <taxon>Rhodobacterales</taxon>
        <taxon>Roseobacteraceae</taxon>
        <taxon>Roseovarius</taxon>
    </lineage>
</organism>
<evidence type="ECO:0000256" key="3">
    <source>
        <dbReference type="ARBA" id="ARBA00022475"/>
    </source>
</evidence>
<keyword evidence="3" id="KW-1003">Cell membrane</keyword>
<dbReference type="PANTHER" id="PTHR30576">
    <property type="entry name" value="COLANIC BIOSYNTHESIS UDP-GLUCOSE LIPID CARRIER TRANSFERASE"/>
    <property type="match status" value="1"/>
</dbReference>
<dbReference type="RefSeq" id="WP_377170015.1">
    <property type="nucleotide sequence ID" value="NZ_JBHTJC010000001.1"/>
</dbReference>
<keyword evidence="5 9" id="KW-0812">Transmembrane</keyword>
<comment type="subcellular location">
    <subcellularLocation>
        <location evidence="1">Cell membrane</location>
    </subcellularLocation>
</comment>
<accession>A0ABW7I3U7</accession>
<evidence type="ECO:0000256" key="2">
    <source>
        <dbReference type="ARBA" id="ARBA00006464"/>
    </source>
</evidence>
<dbReference type="Proteomes" id="UP001607157">
    <property type="component" value="Unassembled WGS sequence"/>
</dbReference>
<dbReference type="EMBL" id="JBIHMM010000001">
    <property type="protein sequence ID" value="MFH0252839.1"/>
    <property type="molecule type" value="Genomic_DNA"/>
</dbReference>
<keyword evidence="7 9" id="KW-0472">Membrane</keyword>
<dbReference type="InterPro" id="IPR003362">
    <property type="entry name" value="Bact_transf"/>
</dbReference>
<comment type="caution">
    <text evidence="11">The sequence shown here is derived from an EMBL/GenBank/DDBJ whole genome shotgun (WGS) entry which is preliminary data.</text>
</comment>
<evidence type="ECO:0000313" key="12">
    <source>
        <dbReference type="Proteomes" id="UP001607157"/>
    </source>
</evidence>
<keyword evidence="12" id="KW-1185">Reference proteome</keyword>
<evidence type="ECO:0000256" key="8">
    <source>
        <dbReference type="ARBA" id="ARBA00023169"/>
    </source>
</evidence>
<evidence type="ECO:0000259" key="10">
    <source>
        <dbReference type="Pfam" id="PF02397"/>
    </source>
</evidence>
<dbReference type="GO" id="GO:0016740">
    <property type="term" value="F:transferase activity"/>
    <property type="evidence" value="ECO:0007669"/>
    <property type="project" value="UniProtKB-KW"/>
</dbReference>
<feature type="domain" description="Bacterial sugar transferase" evidence="10">
    <location>
        <begin position="26"/>
        <end position="215"/>
    </location>
</feature>
<reference evidence="11 12" key="1">
    <citation type="submission" date="2024-10" db="EMBL/GenBank/DDBJ databases">
        <authorList>
            <person name="Yang X.-N."/>
        </authorList>
    </citation>
    <scope>NUCLEOTIDE SEQUENCE [LARGE SCALE GENOMIC DNA]</scope>
    <source>
        <strain evidence="11 12">CAU 1059</strain>
    </source>
</reference>
<evidence type="ECO:0000256" key="9">
    <source>
        <dbReference type="SAM" id="Phobius"/>
    </source>
</evidence>
<dbReference type="PANTHER" id="PTHR30576:SF4">
    <property type="entry name" value="UNDECAPRENYL-PHOSPHATE GALACTOSE PHOSPHOTRANSFERASE"/>
    <property type="match status" value="1"/>
</dbReference>
<evidence type="ECO:0000256" key="4">
    <source>
        <dbReference type="ARBA" id="ARBA00022679"/>
    </source>
</evidence>
<keyword evidence="8" id="KW-0270">Exopolysaccharide synthesis</keyword>
<sequence length="220" mass="24607">MAPAQGHHAYVPPAPRRDRPYRLVGKRCLDIALVVLAAPVALTLIAVAALALWMEGGAPFYRQARLGKGGSRFSILKLRTMVRDADRLLEVHLAADPALRAEWDTTQKLRNDPRITRIGSFLRKTSLDELPQLWNVLRGDMSLVGPRPMLPEQLPIYGDATHYFALRPGITGYWQVSQRNEGAFRTRVALDAAYDYDVSLAEDAKVLWRTVGAVMNRTGY</sequence>
<keyword evidence="6 9" id="KW-1133">Transmembrane helix</keyword>
<evidence type="ECO:0000256" key="5">
    <source>
        <dbReference type="ARBA" id="ARBA00022692"/>
    </source>
</evidence>
<comment type="similarity">
    <text evidence="2">Belongs to the bacterial sugar transferase family.</text>
</comment>
<gene>
    <name evidence="11" type="ORF">ACGRVM_02975</name>
</gene>
<name>A0ABW7I3U7_9RHOB</name>
<feature type="transmembrane region" description="Helical" evidence="9">
    <location>
        <begin position="31"/>
        <end position="53"/>
    </location>
</feature>
<proteinExistence type="inferred from homology"/>